<organism evidence="3 4">
    <name type="scientific">Vigna mungo</name>
    <name type="common">Black gram</name>
    <name type="synonym">Phaseolus mungo</name>
    <dbReference type="NCBI Taxonomy" id="3915"/>
    <lineage>
        <taxon>Eukaryota</taxon>
        <taxon>Viridiplantae</taxon>
        <taxon>Streptophyta</taxon>
        <taxon>Embryophyta</taxon>
        <taxon>Tracheophyta</taxon>
        <taxon>Spermatophyta</taxon>
        <taxon>Magnoliopsida</taxon>
        <taxon>eudicotyledons</taxon>
        <taxon>Gunneridae</taxon>
        <taxon>Pentapetalae</taxon>
        <taxon>rosids</taxon>
        <taxon>fabids</taxon>
        <taxon>Fabales</taxon>
        <taxon>Fabaceae</taxon>
        <taxon>Papilionoideae</taxon>
        <taxon>50 kb inversion clade</taxon>
        <taxon>NPAAA clade</taxon>
        <taxon>indigoferoid/millettioid clade</taxon>
        <taxon>Phaseoleae</taxon>
        <taxon>Vigna</taxon>
    </lineage>
</organism>
<feature type="repeat" description="TPR" evidence="1">
    <location>
        <begin position="458"/>
        <end position="491"/>
    </location>
</feature>
<evidence type="ECO:0000313" key="4">
    <source>
        <dbReference type="Proteomes" id="UP001374535"/>
    </source>
</evidence>
<accession>A0AAQ3P1C6</accession>
<evidence type="ECO:0000313" key="3">
    <source>
        <dbReference type="EMBL" id="WVZ19835.1"/>
    </source>
</evidence>
<dbReference type="SMART" id="SM00028">
    <property type="entry name" value="TPR"/>
    <property type="match status" value="8"/>
</dbReference>
<evidence type="ECO:0000256" key="2">
    <source>
        <dbReference type="SAM" id="MobiDB-lite"/>
    </source>
</evidence>
<dbReference type="Pfam" id="PF13424">
    <property type="entry name" value="TPR_12"/>
    <property type="match status" value="1"/>
</dbReference>
<dbReference type="Proteomes" id="UP001374535">
    <property type="component" value="Chromosome 2"/>
</dbReference>
<dbReference type="InterPro" id="IPR019734">
    <property type="entry name" value="TPR_rpt"/>
</dbReference>
<keyword evidence="4" id="KW-1185">Reference proteome</keyword>
<feature type="repeat" description="TPR" evidence="1">
    <location>
        <begin position="657"/>
        <end position="690"/>
    </location>
</feature>
<dbReference type="PANTHER" id="PTHR45523">
    <property type="entry name" value="TETRATRICOPEPTIDE REPEAT (TPR)-CONTAINING PROTEIN-RELATED"/>
    <property type="match status" value="1"/>
</dbReference>
<feature type="region of interest" description="Disordered" evidence="2">
    <location>
        <begin position="35"/>
        <end position="73"/>
    </location>
</feature>
<proteinExistence type="predicted"/>
<dbReference type="Gene3D" id="1.25.40.10">
    <property type="entry name" value="Tetratricopeptide repeat domain"/>
    <property type="match status" value="4"/>
</dbReference>
<reference evidence="3 4" key="1">
    <citation type="journal article" date="2023" name="Life. Sci Alliance">
        <title>Evolutionary insights into 3D genome organization and epigenetic landscape of Vigna mungo.</title>
        <authorList>
            <person name="Junaid A."/>
            <person name="Singh B."/>
            <person name="Bhatia S."/>
        </authorList>
    </citation>
    <scope>NUCLEOTIDE SEQUENCE [LARGE SCALE GENOMIC DNA]</scope>
    <source>
        <strain evidence="3">Urdbean</strain>
    </source>
</reference>
<dbReference type="EMBL" id="CP144699">
    <property type="protein sequence ID" value="WVZ19835.1"/>
    <property type="molecule type" value="Genomic_DNA"/>
</dbReference>
<feature type="region of interest" description="Disordered" evidence="2">
    <location>
        <begin position="1"/>
        <end position="23"/>
    </location>
</feature>
<name>A0AAQ3P1C6_VIGMU</name>
<protein>
    <submittedName>
        <fullName evidence="3">Uncharacterized protein</fullName>
    </submittedName>
</protein>
<evidence type="ECO:0000256" key="1">
    <source>
        <dbReference type="PROSITE-ProRule" id="PRU00339"/>
    </source>
</evidence>
<dbReference type="AlphaFoldDB" id="A0AAQ3P1C6"/>
<dbReference type="PROSITE" id="PS50005">
    <property type="entry name" value="TPR"/>
    <property type="match status" value="5"/>
</dbReference>
<keyword evidence="1" id="KW-0802">TPR repeat</keyword>
<feature type="repeat" description="TPR" evidence="1">
    <location>
        <begin position="231"/>
        <end position="264"/>
    </location>
</feature>
<feature type="repeat" description="TPR" evidence="1">
    <location>
        <begin position="691"/>
        <end position="724"/>
    </location>
</feature>
<gene>
    <name evidence="3" type="ORF">V8G54_007157</name>
</gene>
<dbReference type="SUPFAM" id="SSF48452">
    <property type="entry name" value="TPR-like"/>
    <property type="match status" value="3"/>
</dbReference>
<dbReference type="PANTHER" id="PTHR45523:SF1">
    <property type="entry name" value="TETRATRICOPEPTIDE REPEAT (TPR)-CONTAINING PROTEIN"/>
    <property type="match status" value="1"/>
</dbReference>
<dbReference type="InterPro" id="IPR011990">
    <property type="entry name" value="TPR-like_helical_dom_sf"/>
</dbReference>
<feature type="repeat" description="TPR" evidence="1">
    <location>
        <begin position="621"/>
        <end position="654"/>
    </location>
</feature>
<feature type="region of interest" description="Disordered" evidence="2">
    <location>
        <begin position="96"/>
        <end position="124"/>
    </location>
</feature>
<sequence>MAEKFGVAAVAEESSNSRVPHHTTAKLVVLADLNVDPPEADDDDSSLVHPPSIATLANDESGQDKSLLSKDTDSIEGESKKLNKLGRCRSRLSKTESSLDCGADADGDQHVQGPPSSREEKVSSVKTGLVHVAKKMPKNAHAHFILGLMYQRLSQPQKAVLAYEKAEQILLRPEAEIDRPELLSLVQIHHAQCLLLESSSENSSDKELEPHELEEILSKLKESVQSDVRQTAVWNTLGFILLKTGRVQSAISVLSSLLSIAPENYDCLGNLGIAYLQMPWALTTTATFCGVTLPTFLSLRGWTVTIRDMDTGIHGLGNISQESILDSVVQKKAAKQHINMSKIGNLQEEVGWTGWVAEVDWPDEAISAEQKRKMWSLLEVAMPLEVCTETSLEQLILKDQNHPAALVNYAALLLGKYASVVAGPGASASEGAMADQTMSAKVAKECLLAAIKADSKSAHLWANLAYAFSISGDHRSSSKCLEKAAKLEPNCMSTRYAVAIHRIKEAERSQDRSELLSCAGNEMASIIRDGDSSLVEIPIAWAGLAMVHKAQHEIVAAYESEQHGLREVEERALCSLKQAVAEDPNDAVQWHQLGVHSLCARQFKTSQKYFKAAVACDRDCSYAWSNLGVSLQLSEEPSQAEEVYKKALSLATTEQAHAILSNLGILYRHQKQYQRAKAMFTKSLELQSGYAPAFNNLGLVFVAEGLLEEAKYCFNKALQSDPLLDAAKSNMIKAVVMSKLCKGLTSCALKE</sequence>
<dbReference type="Pfam" id="PF13181">
    <property type="entry name" value="TPR_8"/>
    <property type="match status" value="2"/>
</dbReference>